<reference evidence="2 3" key="1">
    <citation type="submission" date="2021-11" db="EMBL/GenBank/DDBJ databases">
        <title>Draft genome sequence of Paenibacillus profundus YoMME, a new Gram-positive bacteria with exoelectrogenic properties.</title>
        <authorList>
            <person name="Hubenova Y."/>
            <person name="Hubenova E."/>
            <person name="Manasiev Y."/>
            <person name="Peykov S."/>
            <person name="Mitov M."/>
        </authorList>
    </citation>
    <scope>NUCLEOTIDE SEQUENCE [LARGE SCALE GENOMIC DNA]</scope>
    <source>
        <strain evidence="2 3">YoMME</strain>
    </source>
</reference>
<dbReference type="InterPro" id="IPR009078">
    <property type="entry name" value="Ferritin-like_SF"/>
</dbReference>
<sequence length="174" mass="20111">MLPLFCMSPPYAPYRANAPVPSTECLTNPLQPPLDAYDTNLNTALPLIASSIQGERDDELFYDDLIRLAPSQADKDIIASIRNDERRHRQWFRYIYYCLTGQQVPEAIDESYQPTASYLEGLEKALFGELSAVEKYRRIYFTVGPEPFRNIIFEILTDELKHASKYNFLYAKNK</sequence>
<name>A0ABS8YIE2_9BACL</name>
<dbReference type="Proteomes" id="UP001199916">
    <property type="component" value="Unassembled WGS sequence"/>
</dbReference>
<dbReference type="Pfam" id="PF02915">
    <property type="entry name" value="Rubrerythrin"/>
    <property type="match status" value="1"/>
</dbReference>
<dbReference type="EMBL" id="JAJNBZ010000013">
    <property type="protein sequence ID" value="MCE5170922.1"/>
    <property type="molecule type" value="Genomic_DNA"/>
</dbReference>
<gene>
    <name evidence="2" type="ORF">LQV63_16580</name>
</gene>
<dbReference type="Gene3D" id="1.20.1260.10">
    <property type="match status" value="1"/>
</dbReference>
<protein>
    <submittedName>
        <fullName evidence="2">Ferritin-like domain-containing protein</fullName>
    </submittedName>
</protein>
<dbReference type="SUPFAM" id="SSF47240">
    <property type="entry name" value="Ferritin-like"/>
    <property type="match status" value="1"/>
</dbReference>
<dbReference type="InterPro" id="IPR003251">
    <property type="entry name" value="Rr_diiron-bd_dom"/>
</dbReference>
<dbReference type="RefSeq" id="WP_233697539.1">
    <property type="nucleotide sequence ID" value="NZ_JAJNBZ010000013.1"/>
</dbReference>
<dbReference type="InterPro" id="IPR012347">
    <property type="entry name" value="Ferritin-like"/>
</dbReference>
<accession>A0ABS8YIE2</accession>
<comment type="caution">
    <text evidence="2">The sequence shown here is derived from an EMBL/GenBank/DDBJ whole genome shotgun (WGS) entry which is preliminary data.</text>
</comment>
<evidence type="ECO:0000313" key="2">
    <source>
        <dbReference type="EMBL" id="MCE5170922.1"/>
    </source>
</evidence>
<organism evidence="2 3">
    <name type="scientific">Paenibacillus profundus</name>
    <dbReference type="NCBI Taxonomy" id="1173085"/>
    <lineage>
        <taxon>Bacteria</taxon>
        <taxon>Bacillati</taxon>
        <taxon>Bacillota</taxon>
        <taxon>Bacilli</taxon>
        <taxon>Bacillales</taxon>
        <taxon>Paenibacillaceae</taxon>
        <taxon>Paenibacillus</taxon>
    </lineage>
</organism>
<keyword evidence="3" id="KW-1185">Reference proteome</keyword>
<proteinExistence type="predicted"/>
<feature type="domain" description="Rubrerythrin diiron-binding" evidence="1">
    <location>
        <begin position="48"/>
        <end position="169"/>
    </location>
</feature>
<evidence type="ECO:0000313" key="3">
    <source>
        <dbReference type="Proteomes" id="UP001199916"/>
    </source>
</evidence>
<evidence type="ECO:0000259" key="1">
    <source>
        <dbReference type="Pfam" id="PF02915"/>
    </source>
</evidence>
<dbReference type="CDD" id="cd00657">
    <property type="entry name" value="Ferritin_like"/>
    <property type="match status" value="1"/>
</dbReference>